<feature type="compositionally biased region" description="Low complexity" evidence="3">
    <location>
        <begin position="696"/>
        <end position="706"/>
    </location>
</feature>
<keyword evidence="1" id="KW-0880">Kelch repeat</keyword>
<organism evidence="5 6">
    <name type="scientific">Zygosaccharomyces bailii (strain CLIB 213 / ATCC 58445 / CBS 680 / BCRC 21525 / NBRC 1098 / NCYC 1416 / NRRL Y-2227)</name>
    <dbReference type="NCBI Taxonomy" id="1333698"/>
    <lineage>
        <taxon>Eukaryota</taxon>
        <taxon>Fungi</taxon>
        <taxon>Dikarya</taxon>
        <taxon>Ascomycota</taxon>
        <taxon>Saccharomycotina</taxon>
        <taxon>Saccharomycetes</taxon>
        <taxon>Saccharomycetales</taxon>
        <taxon>Saccharomycetaceae</taxon>
        <taxon>Zygosaccharomyces</taxon>
    </lineage>
</organism>
<keyword evidence="2" id="KW-0677">Repeat</keyword>
<evidence type="ECO:0000259" key="4">
    <source>
        <dbReference type="Pfam" id="PF24981"/>
    </source>
</evidence>
<dbReference type="Gene3D" id="2.120.10.80">
    <property type="entry name" value="Kelch-type beta propeller"/>
    <property type="match status" value="1"/>
</dbReference>
<evidence type="ECO:0000256" key="3">
    <source>
        <dbReference type="SAM" id="MobiDB-lite"/>
    </source>
</evidence>
<feature type="compositionally biased region" description="Low complexity" evidence="3">
    <location>
        <begin position="779"/>
        <end position="809"/>
    </location>
</feature>
<feature type="domain" description="Attractin/MKLN-like beta-propeller" evidence="4">
    <location>
        <begin position="132"/>
        <end position="245"/>
    </location>
</feature>
<feature type="region of interest" description="Disordered" evidence="3">
    <location>
        <begin position="1156"/>
        <end position="1319"/>
    </location>
</feature>
<dbReference type="OrthoDB" id="10001928at2759"/>
<proteinExistence type="predicted"/>
<feature type="region of interest" description="Disordered" evidence="3">
    <location>
        <begin position="1442"/>
        <end position="1581"/>
    </location>
</feature>
<feature type="compositionally biased region" description="Polar residues" evidence="3">
    <location>
        <begin position="1220"/>
        <end position="1230"/>
    </location>
</feature>
<reference evidence="6" key="1">
    <citation type="journal article" date="2013" name="Genome Announc.">
        <title>Genome sequence of the food spoilage yeast Zygosaccharomyces bailii CLIB 213(T).</title>
        <authorList>
            <person name="Galeote V."/>
            <person name="Bigey F."/>
            <person name="Devillers H."/>
            <person name="Neuveglise C."/>
            <person name="Dequin S."/>
        </authorList>
    </citation>
    <scope>NUCLEOTIDE SEQUENCE [LARGE SCALE GENOMIC DNA]</scope>
    <source>
        <strain evidence="6">CLIB 213 / ATCC 58445 / CBS 680 / CCRC 21525 / NBRC 1098 / NCYC 1416 / NRRL Y-2227</strain>
    </source>
</reference>
<feature type="region of interest" description="Disordered" evidence="3">
    <location>
        <begin position="631"/>
        <end position="825"/>
    </location>
</feature>
<feature type="compositionally biased region" description="Basic and acidic residues" evidence="3">
    <location>
        <begin position="1444"/>
        <end position="1467"/>
    </location>
</feature>
<gene>
    <name evidence="5" type="ORF">BN860_06502g</name>
</gene>
<feature type="compositionally biased region" description="Polar residues" evidence="3">
    <location>
        <begin position="714"/>
        <end position="723"/>
    </location>
</feature>
<dbReference type="InterPro" id="IPR015915">
    <property type="entry name" value="Kelch-typ_b-propeller"/>
</dbReference>
<accession>A0A8J2X9E4</accession>
<feature type="compositionally biased region" description="Pro residues" evidence="3">
    <location>
        <begin position="841"/>
        <end position="851"/>
    </location>
</feature>
<evidence type="ECO:0000313" key="5">
    <source>
        <dbReference type="EMBL" id="CDF90351.1"/>
    </source>
</evidence>
<dbReference type="Proteomes" id="UP000019375">
    <property type="component" value="Unassembled WGS sequence"/>
</dbReference>
<name>A0A8J2X9E4_ZYGB2</name>
<evidence type="ECO:0000256" key="1">
    <source>
        <dbReference type="ARBA" id="ARBA00022441"/>
    </source>
</evidence>
<dbReference type="SUPFAM" id="SSF117281">
    <property type="entry name" value="Kelch motif"/>
    <property type="match status" value="1"/>
</dbReference>
<keyword evidence="6" id="KW-1185">Reference proteome</keyword>
<dbReference type="PANTHER" id="PTHR43503:SF2">
    <property type="entry name" value="NEGATIVE REGULATOR OF SPORULATION MDS3-RELATED"/>
    <property type="match status" value="1"/>
</dbReference>
<dbReference type="Pfam" id="PF24981">
    <property type="entry name" value="Beta-prop_ATRN-LZTR1"/>
    <property type="match status" value="1"/>
</dbReference>
<feature type="compositionally biased region" description="Polar residues" evidence="3">
    <location>
        <begin position="1469"/>
        <end position="1490"/>
    </location>
</feature>
<evidence type="ECO:0000256" key="2">
    <source>
        <dbReference type="ARBA" id="ARBA00022737"/>
    </source>
</evidence>
<feature type="compositionally biased region" description="Polar residues" evidence="3">
    <location>
        <begin position="859"/>
        <end position="879"/>
    </location>
</feature>
<sequence>MPLLQPSLCACYPLKLPPLPPSLADADEPVKRKWMLESRTGAAVELTRSDIFVHGGLTIPLNLTQINSLQIQKELMLYFAKEKQTGSLFRKLSDWISPEIFFLDLVSRTWKRIDTKVERQNGSVDYDDGQDGSHLHERFFHSMSFSNSCLYIFGGLMVSPQNGYELIASNELWRLDLKTKKWSLVSKNPQISRRFAHSMHTKNENIENRDTKLVIVGGLNNMDQPVHKVDIYNLSKGYWESEPEAEGYKRVESNIDGKSVSHLKESNFSILIENNEAKVLTLVLYGGHNDEFHDRQDVDSKPNIPPLVALPLVADSKGMLMASNDIRVRDSSEFPYSLQFPTGSYFSHTIITAGFHPNCQASSFQCFVYDVPSGKWTKMGTSCDDRDYHRHRFWRAFVWQSHHQTLLLGTKDDDFNLPSVQKFDWLLSFGLPLISISHRLSQSAGHRSTILKPMPSPHNKGIPDVLPGNPEENINESSGNDFRKQSFTSSATSQFESYIRYIAPPVQMTSISSVFPPYAMVLGKDALEIFGKPLSDFEFITEEGDSIGVPIFLLRKRWGRYFDMLLSQGYAKACLDYEANGEPSDMIKFSPYSSQGFGSYPKNPETSSSGSLENYFNSARQQQRKFGVNKFEDTSNTSGTSSISEEPQHDSSHLAAMNHSPPFYENDEEDPMSPQGAYSNFAEYKNASSKSIHRIGTSSTTSSSGGMVFRVPFQDSSTGSLTEGRSAKSHISRDKRRSSSVATSALDHLRPNNSIEQLRRASQPDTTLTNDDSRGAHPSARLSINSNRSSRNPSVASENSSISYVSSSSDRMGNSILPHNSNGSSSGSAVLGVLTVPLPPSTAAPNEPLPAAPYEGSARTGSITDFGLSNKSSPLSSRRPSYDRSYHAPDSRFHSDNFRTSLDSQVLAENTQNESSGENSSQHRTLFAKLNPRSGDGSATSFMKPIKSADGNRLSLGSNADSNTSITSAGFDWEPLLTPRTLYMPWPTATVRAFAEYFYIGQVNGKWSLAPVALNLLIISKIYEIPLLHNLINEVLYSIIGRKEDSLFVTCNSLMETMKKKLRNVLNGDENLVQVHAQRNDIYLELERLKQSLENIDNGFVDLSLLKGVSRSLSFSTAESEDFGQENYGSSECSANSITGPIPTVFAGGPRDSHNSIGSIGYPPGLSFQGSRKSSSVFSPRVKKKSSLSKEVNLESVESNSDDPEKPRNDEQKHRDQIPIPTNINNKNYGTSSLNTSSSSSFTSTCSSMSDGDDQTNVGGSGNNRRDVPEHFNSTIIDARTNKEEEESDHDYNRNLNTDKKEENVENDSNSSLSDVDDLNSDMGLLSLNKMRRKLAGRLDLDESVDPLLKIDPTSQANNCFTKSHSHKHSKNCYSPRDSNLTLESLASPNALPPVDYVIKAIYRTAALVNYPRLMVRCLDCIEISRRLRKIKKRIASEFVSMEQELRRSATEPHAAAGREQRLERPNLEWSSAKGSFQEGSPSSTMSRSGNPKLDSRGGTAQPPQLSPRTSWGKDDDSIKSSASQSKKFLKSKIFGESPTPPASTSAFMNPAFMPPPPSSSKNKKSHSGSTSGFSFFGMRK</sequence>
<feature type="compositionally biased region" description="Polar residues" evidence="3">
    <location>
        <begin position="1168"/>
        <end position="1178"/>
    </location>
</feature>
<dbReference type="PANTHER" id="PTHR43503">
    <property type="entry name" value="MCG48959-RELATED"/>
    <property type="match status" value="1"/>
</dbReference>
<feature type="compositionally biased region" description="Low complexity" evidence="3">
    <location>
        <begin position="1568"/>
        <end position="1581"/>
    </location>
</feature>
<feature type="compositionally biased region" description="Polar residues" evidence="3">
    <location>
        <begin position="634"/>
        <end position="645"/>
    </location>
</feature>
<protein>
    <submittedName>
        <fullName evidence="5">ZYBA0S06-06502g1_1</fullName>
    </submittedName>
</protein>
<dbReference type="GO" id="GO:0005739">
    <property type="term" value="C:mitochondrion"/>
    <property type="evidence" value="ECO:0007669"/>
    <property type="project" value="TreeGrafter"/>
</dbReference>
<dbReference type="InterPro" id="IPR056737">
    <property type="entry name" value="Beta-prop_ATRN-MKLN-like"/>
</dbReference>
<feature type="region of interest" description="Disordered" evidence="3">
    <location>
        <begin position="841"/>
        <end position="897"/>
    </location>
</feature>
<dbReference type="EMBL" id="HG316459">
    <property type="protein sequence ID" value="CDF90351.1"/>
    <property type="molecule type" value="Genomic_DNA"/>
</dbReference>
<feature type="compositionally biased region" description="Basic and acidic residues" evidence="3">
    <location>
        <begin position="1203"/>
        <end position="1217"/>
    </location>
</feature>
<feature type="compositionally biased region" description="Basic residues" evidence="3">
    <location>
        <begin position="727"/>
        <end position="738"/>
    </location>
</feature>
<evidence type="ECO:0000313" key="6">
    <source>
        <dbReference type="Proteomes" id="UP000019375"/>
    </source>
</evidence>
<feature type="compositionally biased region" description="Basic and acidic residues" evidence="3">
    <location>
        <begin position="880"/>
        <end position="897"/>
    </location>
</feature>
<dbReference type="GO" id="GO:0045454">
    <property type="term" value="P:cell redox homeostasis"/>
    <property type="evidence" value="ECO:0007669"/>
    <property type="project" value="TreeGrafter"/>
</dbReference>
<feature type="compositionally biased region" description="Basic and acidic residues" evidence="3">
    <location>
        <begin position="1290"/>
        <end position="1304"/>
    </location>
</feature>
<dbReference type="GO" id="GO:0005829">
    <property type="term" value="C:cytosol"/>
    <property type="evidence" value="ECO:0007669"/>
    <property type="project" value="TreeGrafter"/>
</dbReference>
<feature type="compositionally biased region" description="Low complexity" evidence="3">
    <location>
        <begin position="1231"/>
        <end position="1250"/>
    </location>
</feature>